<dbReference type="GO" id="GO:0048268">
    <property type="term" value="P:clathrin coat assembly"/>
    <property type="evidence" value="ECO:0007669"/>
    <property type="project" value="InterPro"/>
</dbReference>
<dbReference type="Proteomes" id="UP001177140">
    <property type="component" value="Unassembled WGS sequence"/>
</dbReference>
<feature type="domain" description="ENTH" evidence="10">
    <location>
        <begin position="24"/>
        <end position="161"/>
    </location>
</feature>
<evidence type="ECO:0000256" key="1">
    <source>
        <dbReference type="ARBA" id="ARBA00004132"/>
    </source>
</evidence>
<organism evidence="11 12">
    <name type="scientific">Papaver nudicaule</name>
    <name type="common">Iceland poppy</name>
    <dbReference type="NCBI Taxonomy" id="74823"/>
    <lineage>
        <taxon>Eukaryota</taxon>
        <taxon>Viridiplantae</taxon>
        <taxon>Streptophyta</taxon>
        <taxon>Embryophyta</taxon>
        <taxon>Tracheophyta</taxon>
        <taxon>Spermatophyta</taxon>
        <taxon>Magnoliopsida</taxon>
        <taxon>Ranunculales</taxon>
        <taxon>Papaveraceae</taxon>
        <taxon>Papaveroideae</taxon>
        <taxon>Papaver</taxon>
    </lineage>
</organism>
<comment type="caution">
    <text evidence="11">The sequence shown here is derived from an EMBL/GenBank/DDBJ whole genome shotgun (WGS) entry which is preliminary data.</text>
</comment>
<feature type="compositionally biased region" description="Basic and acidic residues" evidence="9">
    <location>
        <begin position="318"/>
        <end position="353"/>
    </location>
</feature>
<feature type="compositionally biased region" description="Acidic residues" evidence="9">
    <location>
        <begin position="354"/>
        <end position="366"/>
    </location>
</feature>
<dbReference type="GO" id="GO:0005905">
    <property type="term" value="C:clathrin-coated pit"/>
    <property type="evidence" value="ECO:0007669"/>
    <property type="project" value="UniProtKB-SubCell"/>
</dbReference>
<dbReference type="FunFam" id="1.25.40.90:FF:000005">
    <property type="entry name" value="Clathrin assembly protein AP180"/>
    <property type="match status" value="1"/>
</dbReference>
<dbReference type="GO" id="GO:0032050">
    <property type="term" value="F:clathrin heavy chain binding"/>
    <property type="evidence" value="ECO:0007669"/>
    <property type="project" value="TreeGrafter"/>
</dbReference>
<dbReference type="SMART" id="SM00273">
    <property type="entry name" value="ENTH"/>
    <property type="match status" value="1"/>
</dbReference>
<dbReference type="InterPro" id="IPR014712">
    <property type="entry name" value="ANTH_dom_sf"/>
</dbReference>
<evidence type="ECO:0000256" key="2">
    <source>
        <dbReference type="ARBA" id="ARBA00004555"/>
    </source>
</evidence>
<accession>A0AA41S716</accession>
<keyword evidence="5" id="KW-0333">Golgi apparatus</keyword>
<dbReference type="SUPFAM" id="SSF48464">
    <property type="entry name" value="ENTH/VHS domain"/>
    <property type="match status" value="1"/>
</dbReference>
<dbReference type="InterPro" id="IPR008942">
    <property type="entry name" value="ENTH_VHS"/>
</dbReference>
<evidence type="ECO:0000256" key="7">
    <source>
        <dbReference type="ARBA" id="ARBA00023176"/>
    </source>
</evidence>
<feature type="region of interest" description="Disordered" evidence="9">
    <location>
        <begin position="313"/>
        <end position="377"/>
    </location>
</feature>
<dbReference type="PANTHER" id="PTHR22951:SF5">
    <property type="entry name" value="PHOSPHATIDYLINOSITOL-BINDING CLATHRIN ASSEMBLY PROTEIN LAP"/>
    <property type="match status" value="1"/>
</dbReference>
<dbReference type="GO" id="GO:0000149">
    <property type="term" value="F:SNARE binding"/>
    <property type="evidence" value="ECO:0007669"/>
    <property type="project" value="TreeGrafter"/>
</dbReference>
<dbReference type="PROSITE" id="PS50942">
    <property type="entry name" value="ENTH"/>
    <property type="match status" value="1"/>
</dbReference>
<keyword evidence="12" id="KW-1185">Reference proteome</keyword>
<dbReference type="InterPro" id="IPR013809">
    <property type="entry name" value="ENTH"/>
</dbReference>
<dbReference type="FunFam" id="1.20.58.150:FF:000003">
    <property type="entry name" value="Putative clathrin assembly protein"/>
    <property type="match status" value="1"/>
</dbReference>
<evidence type="ECO:0000256" key="9">
    <source>
        <dbReference type="SAM" id="MobiDB-lite"/>
    </source>
</evidence>
<keyword evidence="6" id="KW-0472">Membrane</keyword>
<dbReference type="Gene3D" id="1.25.40.90">
    <property type="match status" value="1"/>
</dbReference>
<dbReference type="GO" id="GO:0030136">
    <property type="term" value="C:clathrin-coated vesicle"/>
    <property type="evidence" value="ECO:0007669"/>
    <property type="project" value="UniProtKB-SubCell"/>
</dbReference>
<keyword evidence="8" id="KW-0968">Cytoplasmic vesicle</keyword>
<dbReference type="Gene3D" id="1.20.58.150">
    <property type="entry name" value="ANTH domain"/>
    <property type="match status" value="1"/>
</dbReference>
<evidence type="ECO:0000256" key="4">
    <source>
        <dbReference type="ARBA" id="ARBA00022583"/>
    </source>
</evidence>
<reference evidence="11" key="1">
    <citation type="submission" date="2022-03" db="EMBL/GenBank/DDBJ databases">
        <title>A functionally conserved STORR gene fusion in Papaver species that diverged 16.8 million years ago.</title>
        <authorList>
            <person name="Catania T."/>
        </authorList>
    </citation>
    <scope>NUCLEOTIDE SEQUENCE</scope>
    <source>
        <strain evidence="11">S-191538</strain>
    </source>
</reference>
<evidence type="ECO:0000256" key="6">
    <source>
        <dbReference type="ARBA" id="ARBA00023136"/>
    </source>
</evidence>
<dbReference type="EMBL" id="JAJJMA010078802">
    <property type="protein sequence ID" value="MCL7028373.1"/>
    <property type="molecule type" value="Genomic_DNA"/>
</dbReference>
<dbReference type="AlphaFoldDB" id="A0AA41S716"/>
<dbReference type="InterPro" id="IPR045192">
    <property type="entry name" value="AP180-like"/>
</dbReference>
<dbReference type="GO" id="GO:0072583">
    <property type="term" value="P:clathrin-dependent endocytosis"/>
    <property type="evidence" value="ECO:0007669"/>
    <property type="project" value="InterPro"/>
</dbReference>
<dbReference type="SUPFAM" id="SSF89009">
    <property type="entry name" value="GAT-like domain"/>
    <property type="match status" value="1"/>
</dbReference>
<sequence>MGTLQSLRKAYGALKDSTKVGLAKVNSEFKDLDIAIVKATNHVESPPKERHVRKIFSATSVVRPRADVAYCIHALSRRLNKTRNWIVALKTLIVIHRTLREGDPTFREELLNYSHRGHVLQISNFKDDSSPLAWDCSSWVRTYALFLEERLECFRILKYDIEAERWTKSQKMSKGHSRTRLLSREDLLEHLPALQQLLYRLIGCQPEGGAYHNYLIQYALALVLKESFKLYCAVNDGIINLMDLYFDMTRHDAVKALNIYKRAGQQAEHLADFYEFCKGLDLARNFQFPTLRQPPPSCLAAMEDYIREAPRTGSISNKRLEYHEKEQVEEKQEEPAPPEEEKPPEPEEEKPVLEEEPPQPEPEPEPEPAPLIDTGDFLGLSEINPKAAELEESNALALAIVPPGGAQANPGMLNFGGTNGSGWELALVTHPSSNTSHVAESKLGGGFDQLLLNSLYEDATRRQQQQHQLQQQQAQNMGYGYGMGGGMQSPYDPFSVSNNVAPPPNVQMALMAQQQQQQQMMFHQQQMQHQQHPQQQPLMLMPPQQYMPQYPQQQMGSSNPFGDPFTFPQQPAPPQGHQGLI</sequence>
<dbReference type="PANTHER" id="PTHR22951">
    <property type="entry name" value="CLATHRIN ASSEMBLY PROTEIN"/>
    <property type="match status" value="1"/>
</dbReference>
<comment type="subcellular location">
    <subcellularLocation>
        <location evidence="1">Cytoplasmic vesicle</location>
        <location evidence="1">Clathrin-coated vesicle</location>
    </subcellularLocation>
    <subcellularLocation>
        <location evidence="2">Golgi apparatus</location>
    </subcellularLocation>
    <subcellularLocation>
        <location evidence="3">Membrane</location>
        <location evidence="3">Clathrin-coated pit</location>
    </subcellularLocation>
</comment>
<protein>
    <recommendedName>
        <fullName evidence="10">ENTH domain-containing protein</fullName>
    </recommendedName>
</protein>
<evidence type="ECO:0000313" key="11">
    <source>
        <dbReference type="EMBL" id="MCL7028373.1"/>
    </source>
</evidence>
<evidence type="ECO:0000256" key="3">
    <source>
        <dbReference type="ARBA" id="ARBA00004600"/>
    </source>
</evidence>
<dbReference type="GO" id="GO:0005794">
    <property type="term" value="C:Golgi apparatus"/>
    <property type="evidence" value="ECO:0007669"/>
    <property type="project" value="UniProtKB-SubCell"/>
</dbReference>
<evidence type="ECO:0000256" key="5">
    <source>
        <dbReference type="ARBA" id="ARBA00023034"/>
    </source>
</evidence>
<dbReference type="GO" id="GO:0006900">
    <property type="term" value="P:vesicle budding from membrane"/>
    <property type="evidence" value="ECO:0007669"/>
    <property type="project" value="TreeGrafter"/>
</dbReference>
<dbReference type="InterPro" id="IPR011417">
    <property type="entry name" value="ANTH_dom"/>
</dbReference>
<dbReference type="CDD" id="cd03564">
    <property type="entry name" value="ANTH_N"/>
    <property type="match status" value="1"/>
</dbReference>
<name>A0AA41S716_PAPNU</name>
<evidence type="ECO:0000256" key="8">
    <source>
        <dbReference type="ARBA" id="ARBA00023329"/>
    </source>
</evidence>
<evidence type="ECO:0000313" key="12">
    <source>
        <dbReference type="Proteomes" id="UP001177140"/>
    </source>
</evidence>
<evidence type="ECO:0000259" key="10">
    <source>
        <dbReference type="PROSITE" id="PS50942"/>
    </source>
</evidence>
<dbReference type="GO" id="GO:0005545">
    <property type="term" value="F:1-phosphatidylinositol binding"/>
    <property type="evidence" value="ECO:0007669"/>
    <property type="project" value="InterPro"/>
</dbReference>
<keyword evidence="7" id="KW-0168">Coated pit</keyword>
<proteinExistence type="predicted"/>
<gene>
    <name evidence="11" type="ORF">MKW94_017083</name>
</gene>
<dbReference type="GO" id="GO:0005546">
    <property type="term" value="F:phosphatidylinositol-4,5-bisphosphate binding"/>
    <property type="evidence" value="ECO:0007669"/>
    <property type="project" value="TreeGrafter"/>
</dbReference>
<feature type="region of interest" description="Disordered" evidence="9">
    <location>
        <begin position="548"/>
        <end position="581"/>
    </location>
</feature>
<dbReference type="InterPro" id="IPR048050">
    <property type="entry name" value="ANTH_N_plant"/>
</dbReference>
<keyword evidence="4" id="KW-0254">Endocytosis</keyword>
<dbReference type="Pfam" id="PF07651">
    <property type="entry name" value="ANTH"/>
    <property type="match status" value="1"/>
</dbReference>